<dbReference type="GO" id="GO:0008360">
    <property type="term" value="P:regulation of cell shape"/>
    <property type="evidence" value="ECO:0007669"/>
    <property type="project" value="UniProtKB-KW"/>
</dbReference>
<comment type="pathway">
    <text evidence="2">Cell wall biogenesis; peptidoglycan biosynthesis.</text>
</comment>
<comment type="catalytic activity">
    <reaction evidence="2">
        <text>L-glutamine + H2O = L-glutamate + NH4(+)</text>
        <dbReference type="Rhea" id="RHEA:15889"/>
        <dbReference type="ChEBI" id="CHEBI:15377"/>
        <dbReference type="ChEBI" id="CHEBI:28938"/>
        <dbReference type="ChEBI" id="CHEBI:29985"/>
        <dbReference type="ChEBI" id="CHEBI:58359"/>
        <dbReference type="EC" id="3.5.1.2"/>
    </reaction>
</comment>
<gene>
    <name evidence="2" type="primary">gatD</name>
    <name evidence="4" type="ORF">A2Z42_01655</name>
</gene>
<dbReference type="EMBL" id="MHCU01000040">
    <property type="protein sequence ID" value="OGY27356.1"/>
    <property type="molecule type" value="Genomic_DNA"/>
</dbReference>
<dbReference type="GO" id="GO:0009236">
    <property type="term" value="P:cobalamin biosynthetic process"/>
    <property type="evidence" value="ECO:0007669"/>
    <property type="project" value="InterPro"/>
</dbReference>
<dbReference type="InterPro" id="IPR033949">
    <property type="entry name" value="CobQ_GATase1"/>
</dbReference>
<dbReference type="PANTHER" id="PTHR21343:SF9">
    <property type="entry name" value="LIPID II ISOGLUTAMINYL SYNTHASE (GLUTAMINE-HYDROLYZING) SUBUNIT GATD"/>
    <property type="match status" value="1"/>
</dbReference>
<dbReference type="InterPro" id="IPR011698">
    <property type="entry name" value="GATase_3"/>
</dbReference>
<keyword evidence="2" id="KW-0378">Hydrolase</keyword>
<protein>
    <recommendedName>
        <fullName evidence="2">Lipid II isoglutaminyl synthase (glutamine-hydrolyzing) subunit GatD</fullName>
        <ecNumber evidence="2">6.3.5.13</ecNumber>
    </recommendedName>
    <alternativeName>
        <fullName evidence="2">Lipid II isoglutaminyl synthase glutaminase subunit</fullName>
        <ecNumber evidence="2">3.5.1.2</ecNumber>
    </alternativeName>
</protein>
<keyword evidence="2" id="KW-0961">Cell wall biogenesis/degradation</keyword>
<comment type="caution">
    <text evidence="4">The sequence shown here is derived from an EMBL/GenBank/DDBJ whole genome shotgun (WGS) entry which is preliminary data.</text>
</comment>
<sequence length="261" mass="28782">MGENNKNKNLKATSKLVIGWLYPRQMSTYGDRGNVLTIWKRAKWRGVEVVVREINLGDRIDPTRFDIYFFGGGQDQSQKKVSDDLLKNKKNDLRKAVRLGAVFLGICGGYQLMGQYYRPAGERELPGIGLLDVVTVAGTGRMIGNVVIEANKALGIGQNKLLVGFENHSGKTFLGKKALSLGRVILGNGNNGEDRTEGAFQDNVFGCYLHGPVLPKNPSFADLLIQRALLHHGQNLPLSRLDDDLENAAHQKAIDRAKNNV</sequence>
<dbReference type="SUPFAM" id="SSF52317">
    <property type="entry name" value="Class I glutamine amidotransferase-like"/>
    <property type="match status" value="1"/>
</dbReference>
<keyword evidence="1 2" id="KW-0315">Glutamine amidotransferase</keyword>
<keyword evidence="2" id="KW-0436">Ligase</keyword>
<evidence type="ECO:0000259" key="3">
    <source>
        <dbReference type="Pfam" id="PF07685"/>
    </source>
</evidence>
<dbReference type="UniPathway" id="UPA00219"/>
<dbReference type="Pfam" id="PF07685">
    <property type="entry name" value="GATase_3"/>
    <property type="match status" value="1"/>
</dbReference>
<keyword evidence="2" id="KW-0573">Peptidoglycan synthesis</keyword>
<comment type="catalytic activity">
    <reaction evidence="2">
        <text>beta-D-GlcNAc-(1-&gt;4)-Mur2Ac(oyl-L-Ala-gamma-D-Glu-L-Lys-D-Ala-D-Ala)-di-trans,octa-cis-undecaprenyl diphosphate + L-glutamine + ATP + H2O = beta-D-GlcNAc-(1-&gt;4)-Mur2Ac(oyl-L-Ala-D-isoglutaminyl-L-Lys-D-Ala-D-Ala)-di-trans,octa-cis-undecaprenyl diphosphate + L-glutamate + ADP + phosphate + H(+)</text>
        <dbReference type="Rhea" id="RHEA:57928"/>
        <dbReference type="ChEBI" id="CHEBI:15377"/>
        <dbReference type="ChEBI" id="CHEBI:15378"/>
        <dbReference type="ChEBI" id="CHEBI:29985"/>
        <dbReference type="ChEBI" id="CHEBI:30616"/>
        <dbReference type="ChEBI" id="CHEBI:43474"/>
        <dbReference type="ChEBI" id="CHEBI:58359"/>
        <dbReference type="ChEBI" id="CHEBI:60033"/>
        <dbReference type="ChEBI" id="CHEBI:62233"/>
        <dbReference type="ChEBI" id="CHEBI:456216"/>
        <dbReference type="EC" id="6.3.5.13"/>
    </reaction>
</comment>
<accession>A0A1G1WI13</accession>
<dbReference type="AlphaFoldDB" id="A0A1G1WI13"/>
<dbReference type="Gene3D" id="3.40.50.880">
    <property type="match status" value="1"/>
</dbReference>
<comment type="function">
    <text evidence="2">The lipid II isoglutaminyl synthase complex catalyzes the formation of alpha-D-isoglutamine in the cell wall lipid II stem peptide. The GatD subunit catalyzes the hydrolysis of glutamine to glutamate and ammonia. The resulting ammonia molecule is channeled to the active site of MurT.</text>
</comment>
<dbReference type="GO" id="GO:0009252">
    <property type="term" value="P:peptidoglycan biosynthetic process"/>
    <property type="evidence" value="ECO:0007669"/>
    <property type="project" value="UniProtKB-UniRule"/>
</dbReference>
<comment type="subunit">
    <text evidence="2">Forms a heterodimer with MurT.</text>
</comment>
<dbReference type="EC" id="6.3.5.13" evidence="2"/>
<feature type="active site" description="Nucleophile" evidence="2">
    <location>
        <position position="107"/>
    </location>
</feature>
<dbReference type="GO" id="GO:0140282">
    <property type="term" value="F:carbon-nitrogen ligase activity on lipid II"/>
    <property type="evidence" value="ECO:0007669"/>
    <property type="project" value="UniProtKB-UniRule"/>
</dbReference>
<name>A0A1G1WI13_9BACT</name>
<feature type="active site" evidence="2">
    <location>
        <position position="210"/>
    </location>
</feature>
<dbReference type="EC" id="3.5.1.2" evidence="2"/>
<dbReference type="InterPro" id="IPR029062">
    <property type="entry name" value="Class_I_gatase-like"/>
</dbReference>
<keyword evidence="2" id="KW-0133">Cell shape</keyword>
<reference evidence="4 5" key="1">
    <citation type="journal article" date="2016" name="Nat. Commun.">
        <title>Thousands of microbial genomes shed light on interconnected biogeochemical processes in an aquifer system.</title>
        <authorList>
            <person name="Anantharaman K."/>
            <person name="Brown C.T."/>
            <person name="Hug L.A."/>
            <person name="Sharon I."/>
            <person name="Castelle C.J."/>
            <person name="Probst A.J."/>
            <person name="Thomas B.C."/>
            <person name="Singh A."/>
            <person name="Wilkins M.J."/>
            <person name="Karaoz U."/>
            <person name="Brodie E.L."/>
            <person name="Williams K.H."/>
            <person name="Hubbard S.S."/>
            <person name="Banfield J.F."/>
        </authorList>
    </citation>
    <scope>NUCLEOTIDE SEQUENCE [LARGE SCALE GENOMIC DNA]</scope>
</reference>
<dbReference type="InterPro" id="IPR043702">
    <property type="entry name" value="Lipid_II_synth_GatD"/>
</dbReference>
<dbReference type="PANTHER" id="PTHR21343">
    <property type="entry name" value="DETHIOBIOTIN SYNTHETASE"/>
    <property type="match status" value="1"/>
</dbReference>
<feature type="domain" description="CobB/CobQ-like glutamine amidotransferase" evidence="3">
    <location>
        <begin position="18"/>
        <end position="217"/>
    </location>
</feature>
<dbReference type="GO" id="GO:0071555">
    <property type="term" value="P:cell wall organization"/>
    <property type="evidence" value="ECO:0007669"/>
    <property type="project" value="UniProtKB-KW"/>
</dbReference>
<feature type="binding site" evidence="2">
    <location>
        <position position="141"/>
    </location>
    <ligand>
        <name>substrate</name>
    </ligand>
</feature>
<evidence type="ECO:0000256" key="2">
    <source>
        <dbReference type="HAMAP-Rule" id="MF_02213"/>
    </source>
</evidence>
<dbReference type="PROSITE" id="PS51274">
    <property type="entry name" value="GATASE_COBBQ"/>
    <property type="match status" value="1"/>
</dbReference>
<evidence type="ECO:0000313" key="5">
    <source>
        <dbReference type="Proteomes" id="UP000176645"/>
    </source>
</evidence>
<dbReference type="HAMAP" id="MF_02213">
    <property type="entry name" value="Lipid_II_synth_GatD"/>
    <property type="match status" value="1"/>
</dbReference>
<organism evidence="4 5">
    <name type="scientific">Candidatus Woykebacteria bacterium RBG_19FT_COMBO_43_10</name>
    <dbReference type="NCBI Taxonomy" id="1802598"/>
    <lineage>
        <taxon>Bacteria</taxon>
        <taxon>Candidatus Woykeibacteriota</taxon>
    </lineage>
</organism>
<proteinExistence type="inferred from homology"/>
<evidence type="ECO:0000313" key="4">
    <source>
        <dbReference type="EMBL" id="OGY27356.1"/>
    </source>
</evidence>
<dbReference type="CDD" id="cd01750">
    <property type="entry name" value="GATase1_CobQ"/>
    <property type="match status" value="1"/>
</dbReference>
<dbReference type="GO" id="GO:0004359">
    <property type="term" value="F:glutaminase activity"/>
    <property type="evidence" value="ECO:0007669"/>
    <property type="project" value="UniProtKB-UniRule"/>
</dbReference>
<evidence type="ECO:0000256" key="1">
    <source>
        <dbReference type="ARBA" id="ARBA00022962"/>
    </source>
</evidence>
<comment type="similarity">
    <text evidence="2">Belongs to the CobB/CobQ family. GatD subfamily.</text>
</comment>
<dbReference type="Proteomes" id="UP000176645">
    <property type="component" value="Unassembled WGS sequence"/>
</dbReference>